<evidence type="ECO:0000313" key="4">
    <source>
        <dbReference type="Proteomes" id="UP001567538"/>
    </source>
</evidence>
<organism evidence="3 4">
    <name type="scientific">Salvia divinorum</name>
    <name type="common">Maria pastora</name>
    <name type="synonym">Diviner's sage</name>
    <dbReference type="NCBI Taxonomy" id="28513"/>
    <lineage>
        <taxon>Eukaryota</taxon>
        <taxon>Viridiplantae</taxon>
        <taxon>Streptophyta</taxon>
        <taxon>Embryophyta</taxon>
        <taxon>Tracheophyta</taxon>
        <taxon>Spermatophyta</taxon>
        <taxon>Magnoliopsida</taxon>
        <taxon>eudicotyledons</taxon>
        <taxon>Gunneridae</taxon>
        <taxon>Pentapetalae</taxon>
        <taxon>asterids</taxon>
        <taxon>lamiids</taxon>
        <taxon>Lamiales</taxon>
        <taxon>Lamiaceae</taxon>
        <taxon>Nepetoideae</taxon>
        <taxon>Mentheae</taxon>
        <taxon>Salviinae</taxon>
        <taxon>Salvia</taxon>
        <taxon>Salvia subgen. Calosphace</taxon>
    </lineage>
</organism>
<keyword evidence="4" id="KW-1185">Reference proteome</keyword>
<dbReference type="Pfam" id="PF13639">
    <property type="entry name" value="zf-RING_2"/>
    <property type="match status" value="1"/>
</dbReference>
<dbReference type="EMBL" id="JBEAFC010000014">
    <property type="protein sequence ID" value="KAL1531444.1"/>
    <property type="molecule type" value="Genomic_DNA"/>
</dbReference>
<sequence>MERNNYGNESSTAEQAQCLKSIFPDLDHLDLQELLKQQESAYEFYNFGQPGLAHGESNFGQPGFEHGESSNSFDESGYVDYYDDEALARSLMMLDVEDQFSPPSSPPNTRSNVTEPTVEVHVVENPEQDHDIDPDTMSYEQLQSLGDAVGHESKGLSENAISKLRRSGSSFKAKSSKKKEEIVECTICCAEFNNGDRVITLHCKHFYHSECIIKWLQINKNCPVCQREVPNS</sequence>
<dbReference type="Gene3D" id="3.30.40.10">
    <property type="entry name" value="Zinc/RING finger domain, C3HC4 (zinc finger)"/>
    <property type="match status" value="1"/>
</dbReference>
<dbReference type="PANTHER" id="PTHR46400:SF5">
    <property type="entry name" value="RING-TYPE DOMAIN-CONTAINING PROTEIN"/>
    <property type="match status" value="1"/>
</dbReference>
<dbReference type="InterPro" id="IPR001841">
    <property type="entry name" value="Znf_RING"/>
</dbReference>
<reference evidence="3 4" key="1">
    <citation type="submission" date="2024-06" db="EMBL/GenBank/DDBJ databases">
        <title>A chromosome level genome sequence of Diviner's sage (Salvia divinorum).</title>
        <authorList>
            <person name="Ford S.A."/>
            <person name="Ro D.-K."/>
            <person name="Ness R.W."/>
            <person name="Phillips M.A."/>
        </authorList>
    </citation>
    <scope>NUCLEOTIDE SEQUENCE [LARGE SCALE GENOMIC DNA]</scope>
    <source>
        <strain evidence="3">SAF-2024a</strain>
        <tissue evidence="3">Leaf</tissue>
    </source>
</reference>
<keyword evidence="1" id="KW-0862">Zinc</keyword>
<feature type="domain" description="RING-type" evidence="2">
    <location>
        <begin position="185"/>
        <end position="226"/>
    </location>
</feature>
<dbReference type="SUPFAM" id="SSF57850">
    <property type="entry name" value="RING/U-box"/>
    <property type="match status" value="1"/>
</dbReference>
<gene>
    <name evidence="3" type="ORF">AAHA92_31581</name>
</gene>
<keyword evidence="3" id="KW-0808">Transferase</keyword>
<keyword evidence="1" id="KW-0863">Zinc-finger</keyword>
<evidence type="ECO:0000313" key="3">
    <source>
        <dbReference type="EMBL" id="KAL1531444.1"/>
    </source>
</evidence>
<dbReference type="AlphaFoldDB" id="A0ABD1FKH2"/>
<dbReference type="PANTHER" id="PTHR46400">
    <property type="entry name" value="RING/U-BOX SUPERFAMILY PROTEIN"/>
    <property type="match status" value="1"/>
</dbReference>
<dbReference type="Proteomes" id="UP001567538">
    <property type="component" value="Unassembled WGS sequence"/>
</dbReference>
<protein>
    <submittedName>
        <fullName evidence="3">RING-type E3 ubiquitin transferase</fullName>
        <ecNumber evidence="3">2.3.2.27</ecNumber>
    </submittedName>
</protein>
<dbReference type="InterPro" id="IPR033276">
    <property type="entry name" value="BB"/>
</dbReference>
<evidence type="ECO:0000259" key="2">
    <source>
        <dbReference type="PROSITE" id="PS50089"/>
    </source>
</evidence>
<proteinExistence type="predicted"/>
<keyword evidence="3" id="KW-0012">Acyltransferase</keyword>
<name>A0ABD1FKH2_SALDI</name>
<dbReference type="PROSITE" id="PS50089">
    <property type="entry name" value="ZF_RING_2"/>
    <property type="match status" value="1"/>
</dbReference>
<dbReference type="EC" id="2.3.2.27" evidence="3"/>
<keyword evidence="1" id="KW-0479">Metal-binding</keyword>
<dbReference type="InterPro" id="IPR013083">
    <property type="entry name" value="Znf_RING/FYVE/PHD"/>
</dbReference>
<dbReference type="GO" id="GO:0061630">
    <property type="term" value="F:ubiquitin protein ligase activity"/>
    <property type="evidence" value="ECO:0007669"/>
    <property type="project" value="UniProtKB-EC"/>
</dbReference>
<dbReference type="SMART" id="SM00184">
    <property type="entry name" value="RING"/>
    <property type="match status" value="1"/>
</dbReference>
<evidence type="ECO:0000256" key="1">
    <source>
        <dbReference type="PROSITE-ProRule" id="PRU00175"/>
    </source>
</evidence>
<accession>A0ABD1FKH2</accession>
<dbReference type="GO" id="GO:0008270">
    <property type="term" value="F:zinc ion binding"/>
    <property type="evidence" value="ECO:0007669"/>
    <property type="project" value="UniProtKB-KW"/>
</dbReference>
<dbReference type="FunFam" id="3.30.40.10:FF:000226">
    <property type="entry name" value="E3 ubiquitin ligase BIG BROTHER"/>
    <property type="match status" value="1"/>
</dbReference>
<comment type="caution">
    <text evidence="3">The sequence shown here is derived from an EMBL/GenBank/DDBJ whole genome shotgun (WGS) entry which is preliminary data.</text>
</comment>